<evidence type="ECO:0000313" key="2">
    <source>
        <dbReference type="EMBL" id="EKB48909.1"/>
    </source>
</evidence>
<proteinExistence type="predicted"/>
<sequence>MRLFLDANVLVAVLNHEYPVFSYAARVLSLVDKPNFQVYTSPICLAIAYYFSEKKSGSKIAQQKLQILSEKIKSTSVDQSTVNQASMFPYPIDFEDALEYYSTLDKGCDVLITEDINDFHFSEIPVMNCQDFIRQFFGSRKK</sequence>
<dbReference type="Gene3D" id="3.40.50.1010">
    <property type="entry name" value="5'-nuclease"/>
    <property type="match status" value="1"/>
</dbReference>
<evidence type="ECO:0000259" key="1">
    <source>
        <dbReference type="Pfam" id="PF13470"/>
    </source>
</evidence>
<dbReference type="CDD" id="cd09854">
    <property type="entry name" value="PIN_VapC-like"/>
    <property type="match status" value="1"/>
</dbReference>
<dbReference type="InterPro" id="IPR029060">
    <property type="entry name" value="PIN-like_dom_sf"/>
</dbReference>
<feature type="domain" description="PIN" evidence="1">
    <location>
        <begin position="2"/>
        <end position="116"/>
    </location>
</feature>
<reference evidence="2 3" key="1">
    <citation type="journal article" date="2012" name="J. Bacteriol.">
        <title>Draft Genome Sequence of Cecembia lonarensis Strain LW9T, Isolated from Lonar Lake, a Haloalkaline Lake in India.</title>
        <authorList>
            <person name="Shivaji S."/>
            <person name="Ara S."/>
            <person name="Singh A."/>
            <person name="Pinnaka A.K."/>
        </authorList>
    </citation>
    <scope>NUCLEOTIDE SEQUENCE [LARGE SCALE GENOMIC DNA]</scope>
    <source>
        <strain evidence="2 3">LW9</strain>
    </source>
</reference>
<name>K1LXI2_CECL9</name>
<dbReference type="Pfam" id="PF13470">
    <property type="entry name" value="PIN_3"/>
    <property type="match status" value="1"/>
</dbReference>
<dbReference type="AlphaFoldDB" id="K1LXI2"/>
<evidence type="ECO:0000313" key="3">
    <source>
        <dbReference type="Proteomes" id="UP000004478"/>
    </source>
</evidence>
<dbReference type="OrthoDB" id="1148871at2"/>
<comment type="caution">
    <text evidence="2">The sequence shown here is derived from an EMBL/GenBank/DDBJ whole genome shotgun (WGS) entry which is preliminary data.</text>
</comment>
<protein>
    <recommendedName>
        <fullName evidence="1">PIN domain-containing protein</fullName>
    </recommendedName>
</protein>
<keyword evidence="3" id="KW-1185">Reference proteome</keyword>
<organism evidence="2 3">
    <name type="scientific">Cecembia lonarensis (strain CCUG 58316 / KCTC 22772 / LW9)</name>
    <dbReference type="NCBI Taxonomy" id="1225176"/>
    <lineage>
        <taxon>Bacteria</taxon>
        <taxon>Pseudomonadati</taxon>
        <taxon>Bacteroidota</taxon>
        <taxon>Cytophagia</taxon>
        <taxon>Cytophagales</taxon>
        <taxon>Cyclobacteriaceae</taxon>
        <taxon>Cecembia</taxon>
    </lineage>
</organism>
<gene>
    <name evidence="2" type="ORF">B879_02477</name>
</gene>
<dbReference type="EMBL" id="AMGM01000038">
    <property type="protein sequence ID" value="EKB48909.1"/>
    <property type="molecule type" value="Genomic_DNA"/>
</dbReference>
<dbReference type="Proteomes" id="UP000004478">
    <property type="component" value="Unassembled WGS sequence"/>
</dbReference>
<accession>K1LXI2</accession>
<dbReference type="SUPFAM" id="SSF88723">
    <property type="entry name" value="PIN domain-like"/>
    <property type="match status" value="1"/>
</dbReference>
<dbReference type="InterPro" id="IPR002716">
    <property type="entry name" value="PIN_dom"/>
</dbReference>
<dbReference type="RefSeq" id="WP_009185501.1">
    <property type="nucleotide sequence ID" value="NZ_AMGM01000038.1"/>
</dbReference>